<dbReference type="InterPro" id="IPR025282">
    <property type="entry name" value="DUF4214"/>
</dbReference>
<dbReference type="InterPro" id="IPR011049">
    <property type="entry name" value="Serralysin-like_metalloprot_C"/>
</dbReference>
<dbReference type="PRINTS" id="PR00313">
    <property type="entry name" value="CABNDNGRPT"/>
</dbReference>
<organism evidence="2 3">
    <name type="scientific">Thioclava atlantica</name>
    <dbReference type="NCBI Taxonomy" id="1317124"/>
    <lineage>
        <taxon>Bacteria</taxon>
        <taxon>Pseudomonadati</taxon>
        <taxon>Pseudomonadota</taxon>
        <taxon>Alphaproteobacteria</taxon>
        <taxon>Rhodobacterales</taxon>
        <taxon>Paracoccaceae</taxon>
        <taxon>Thioclava</taxon>
    </lineage>
</organism>
<reference evidence="3" key="1">
    <citation type="submission" date="2013-04" db="EMBL/GenBank/DDBJ databases">
        <title>Thioclava sp. 13D2W-2 Genome Sequencing.</title>
        <authorList>
            <person name="Lai Q."/>
            <person name="Li G."/>
            <person name="Shao Z."/>
        </authorList>
    </citation>
    <scope>NUCLEOTIDE SEQUENCE [LARGE SCALE GENOMIC DNA]</scope>
    <source>
        <strain evidence="3">13D2W-2</strain>
    </source>
</reference>
<dbReference type="InterPro" id="IPR001343">
    <property type="entry name" value="Hemolysn_Ca-bd"/>
</dbReference>
<dbReference type="SUPFAM" id="SSF51120">
    <property type="entry name" value="beta-Roll"/>
    <property type="match status" value="3"/>
</dbReference>
<dbReference type="Pfam" id="PF00353">
    <property type="entry name" value="HemolysinCabind"/>
    <property type="match status" value="3"/>
</dbReference>
<dbReference type="Gene3D" id="2.150.10.10">
    <property type="entry name" value="Serralysin-like metalloprotease, C-terminal"/>
    <property type="match status" value="2"/>
</dbReference>
<feature type="domain" description="DUF4214" evidence="1">
    <location>
        <begin position="732"/>
        <end position="796"/>
    </location>
</feature>
<evidence type="ECO:0000259" key="1">
    <source>
        <dbReference type="Pfam" id="PF13946"/>
    </source>
</evidence>
<gene>
    <name evidence="2" type="ORF">DW2_17807</name>
</gene>
<protein>
    <submittedName>
        <fullName evidence="2">Allergen V5/Tpx-1 related protein</fullName>
    </submittedName>
</protein>
<evidence type="ECO:0000313" key="2">
    <source>
        <dbReference type="EMBL" id="KFE33461.1"/>
    </source>
</evidence>
<proteinExistence type="predicted"/>
<dbReference type="AlphaFoldDB" id="A0A085TRW4"/>
<dbReference type="PROSITE" id="PS00330">
    <property type="entry name" value="HEMOLYSIN_CALCIUM"/>
    <property type="match status" value="2"/>
</dbReference>
<accession>A0A085TRW4</accession>
<dbReference type="EMBL" id="AQRC01000019">
    <property type="protein sequence ID" value="KFE33461.1"/>
    <property type="molecule type" value="Genomic_DNA"/>
</dbReference>
<dbReference type="InterPro" id="IPR018511">
    <property type="entry name" value="Hemolysin-typ_Ca-bd_CS"/>
</dbReference>
<sequence>MAQITPIMTQVDGPEGFMASISDLLLVQEADGPKLYTISRAPGGIRQYLPDDGLATNDTAYLFETAGLDAPGQLTRITIDGSPALLITGSATGAFQAVWQGQAQGGISDVFTLPGAVASGAVLSITSLDLGGRQFLVGALQQEPGLHVWEIGSGGAISAIPQGPSGEIWAANDIHAMSAVEIGGQNFILAASASENSLTSLSVDPDGQLTPVGHVDRRDGLYIDTPNSLETATVGGQSYALLGAAGTSSISVVKLGAGGAMSVTDQINDDLATRFSGVTMLETVAMGDQTYVLAGGADDGVSLLTLLPAGRLVQIGTIADGLETALADPRAAAIIADATGLDLFVVGDVPPEQSLEGTGLTQLRVELGPAGLALQLADGGAQATGGDENDQISGGAGDDRISGGAGADILQDGAGSDSLWGGAGKDVFVLDADGRTDWIMDYEPGTDRLDMSSMAWFYTKDALDITSTATGAEIRIGDERVFVQSADGRSLSAEDFQTGDLRDMWHGVINPPETGNIHREGRHQADFIDGRGGNDTLVGNDGADILQGLGGDDLLNGGRIDRGFDPFAAQVYRVYKATLDRAPDTNGLAYWADLLSNGTLDLQQVAERFINSPEFQALYNDTSDDEFLTLLYQNVLDRSPDAGGLNWWLGQLESGACTREEAVLGFSESGEFRSMTAIDTLSVSRASMQTDFTDDVFRLYQATLGREPNLGGLTYWSEMQAEGMNFLDMVAGFVNSPEFRTTYGDLDDEGFITLLYQNVLGREPDSGGLSWWLERLTAGDYTREGVVASLAQSPELIVQSAQSQIDWFRSLGFEDVLDGGAGYNLLQGGIMADQFVFRADEGGHHVVIDLEPWDQLNFEGFNYSSADELRSHLSKQGDEVIFNDLGVTIEFVDVDLGMFTDSMIEI</sequence>
<name>A0A085TRW4_9RHOB</name>
<dbReference type="GO" id="GO:0005509">
    <property type="term" value="F:calcium ion binding"/>
    <property type="evidence" value="ECO:0007669"/>
    <property type="project" value="InterPro"/>
</dbReference>
<evidence type="ECO:0000313" key="3">
    <source>
        <dbReference type="Proteomes" id="UP000028607"/>
    </source>
</evidence>
<comment type="caution">
    <text evidence="2">The sequence shown here is derived from an EMBL/GenBank/DDBJ whole genome shotgun (WGS) entry which is preliminary data.</text>
</comment>
<keyword evidence="3" id="KW-1185">Reference proteome</keyword>
<reference evidence="2 3" key="2">
    <citation type="journal article" date="2015" name="Antonie Van Leeuwenhoek">
        <title>Thioclava indica sp. nov., isolated from surface seawater of the Indian Ocean.</title>
        <authorList>
            <person name="Liu Y."/>
            <person name="Lai Q."/>
            <person name="Du J."/>
            <person name="Xu H."/>
            <person name="Jiang L."/>
            <person name="Shao Z."/>
        </authorList>
    </citation>
    <scope>NUCLEOTIDE SEQUENCE [LARGE SCALE GENOMIC DNA]</scope>
    <source>
        <strain evidence="2 3">13D2W-2</strain>
    </source>
</reference>
<dbReference type="PATRIC" id="fig|1317124.6.peg.3584"/>
<dbReference type="STRING" id="1317124.DW2_17807"/>
<dbReference type="InterPro" id="IPR038255">
    <property type="entry name" value="PBS_linker_sf"/>
</dbReference>
<dbReference type="Proteomes" id="UP000028607">
    <property type="component" value="Unassembled WGS sequence"/>
</dbReference>
<dbReference type="Gene3D" id="1.10.3130.20">
    <property type="entry name" value="Phycobilisome linker domain"/>
    <property type="match status" value="2"/>
</dbReference>
<dbReference type="eggNOG" id="COG2340">
    <property type="taxonomic scope" value="Bacteria"/>
</dbReference>
<dbReference type="eggNOG" id="COG2931">
    <property type="taxonomic scope" value="Bacteria"/>
</dbReference>
<dbReference type="RefSeq" id="WP_038148625.1">
    <property type="nucleotide sequence ID" value="NZ_AQRC01000019.1"/>
</dbReference>
<feature type="domain" description="DUF4214" evidence="1">
    <location>
        <begin position="606"/>
        <end position="674"/>
    </location>
</feature>
<dbReference type="Pfam" id="PF13946">
    <property type="entry name" value="DUF4214"/>
    <property type="match status" value="2"/>
</dbReference>
<dbReference type="OrthoDB" id="9342475at2"/>